<dbReference type="AlphaFoldDB" id="A0A7Z2VFE1"/>
<protein>
    <submittedName>
        <fullName evidence="1">Uncharacterized protein</fullName>
    </submittedName>
</protein>
<dbReference type="Proteomes" id="UP000502248">
    <property type="component" value="Chromosome"/>
</dbReference>
<evidence type="ECO:0000313" key="2">
    <source>
        <dbReference type="Proteomes" id="UP000502248"/>
    </source>
</evidence>
<sequence length="47" mass="5500">MLKQEPLLKELPDLHYTTWGNCADALACSVLQAYNKPFQWIFSNTWN</sequence>
<keyword evidence="2" id="KW-1185">Reference proteome</keyword>
<gene>
    <name evidence="1" type="ORF">HH215_01935</name>
</gene>
<dbReference type="EMBL" id="CP051680">
    <property type="protein sequence ID" value="QJD82059.1"/>
    <property type="molecule type" value="Genomic_DNA"/>
</dbReference>
<name>A0A7Z2VFE1_9BACL</name>
<accession>A0A7Z2VFE1</accession>
<dbReference type="RefSeq" id="WP_169278364.1">
    <property type="nucleotide sequence ID" value="NZ_CP051680.1"/>
</dbReference>
<organism evidence="1 2">
    <name type="scientific">Cohnella herbarum</name>
    <dbReference type="NCBI Taxonomy" id="2728023"/>
    <lineage>
        <taxon>Bacteria</taxon>
        <taxon>Bacillati</taxon>
        <taxon>Bacillota</taxon>
        <taxon>Bacilli</taxon>
        <taxon>Bacillales</taxon>
        <taxon>Paenibacillaceae</taxon>
        <taxon>Cohnella</taxon>
    </lineage>
</organism>
<evidence type="ECO:0000313" key="1">
    <source>
        <dbReference type="EMBL" id="QJD82059.1"/>
    </source>
</evidence>
<dbReference type="KEGG" id="cheb:HH215_01935"/>
<proteinExistence type="predicted"/>
<reference evidence="1 2" key="1">
    <citation type="submission" date="2020-04" db="EMBL/GenBank/DDBJ databases">
        <title>Genome sequencing of novel species.</title>
        <authorList>
            <person name="Heo J."/>
            <person name="Kim S.-J."/>
            <person name="Kim J.-S."/>
            <person name="Hong S.-B."/>
            <person name="Kwon S.-W."/>
        </authorList>
    </citation>
    <scope>NUCLEOTIDE SEQUENCE [LARGE SCALE GENOMIC DNA]</scope>
    <source>
        <strain evidence="1 2">MFER-1</strain>
    </source>
</reference>